<dbReference type="Proteomes" id="UP000289340">
    <property type="component" value="Chromosome 15"/>
</dbReference>
<protein>
    <submittedName>
        <fullName evidence="3">Nucleobase-ascorbate transporter 6</fullName>
    </submittedName>
</protein>
<feature type="transmembrane region" description="Helical" evidence="2">
    <location>
        <begin position="34"/>
        <end position="56"/>
    </location>
</feature>
<feature type="transmembrane region" description="Helical" evidence="2">
    <location>
        <begin position="199"/>
        <end position="222"/>
    </location>
</feature>
<keyword evidence="4" id="KW-1185">Reference proteome</keyword>
<evidence type="ECO:0000256" key="1">
    <source>
        <dbReference type="ARBA" id="ARBA00008821"/>
    </source>
</evidence>
<comment type="caution">
    <text evidence="3">The sequence shown here is derived from an EMBL/GenBank/DDBJ whole genome shotgun (WGS) entry which is preliminary data.</text>
</comment>
<sequence length="223" mass="24739">MLSMALADTDVVVDIALLCYTFIAYQPFRKASQISFRLCAVIVASTLQIVLGFSGLWRNVARFLSPLSAVPLVSHVGFGLYELGFPGVAKCIEIGLPELIYYYLYPMCYIKENMSLIGSLFYLQLQLCGYMLTCSLLEGHTIMLHLKHNCFSLMNCSLQSLKSLGFIITMYLSFSGACEQQITEHQSKFKDGEDIPPLVGCYILVALSAIGVFVLFVSHVLAL</sequence>
<keyword evidence="2" id="KW-1133">Transmembrane helix</keyword>
<keyword evidence="2" id="KW-0472">Membrane</keyword>
<name>A0A445GX05_GLYSO</name>
<comment type="similarity">
    <text evidence="1">Belongs to the nucleobase:cation symporter-2 (NCS2) (TC 2.A.40) family.</text>
</comment>
<dbReference type="EMBL" id="QZWG01000015">
    <property type="protein sequence ID" value="RZB65753.1"/>
    <property type="molecule type" value="Genomic_DNA"/>
</dbReference>
<accession>A0A445GX05</accession>
<keyword evidence="2" id="KW-0812">Transmembrane</keyword>
<gene>
    <name evidence="3" type="ORF">D0Y65_041707</name>
</gene>
<organism evidence="3 4">
    <name type="scientific">Glycine soja</name>
    <name type="common">Wild soybean</name>
    <dbReference type="NCBI Taxonomy" id="3848"/>
    <lineage>
        <taxon>Eukaryota</taxon>
        <taxon>Viridiplantae</taxon>
        <taxon>Streptophyta</taxon>
        <taxon>Embryophyta</taxon>
        <taxon>Tracheophyta</taxon>
        <taxon>Spermatophyta</taxon>
        <taxon>Magnoliopsida</taxon>
        <taxon>eudicotyledons</taxon>
        <taxon>Gunneridae</taxon>
        <taxon>Pentapetalae</taxon>
        <taxon>rosids</taxon>
        <taxon>fabids</taxon>
        <taxon>Fabales</taxon>
        <taxon>Fabaceae</taxon>
        <taxon>Papilionoideae</taxon>
        <taxon>50 kb inversion clade</taxon>
        <taxon>NPAAA clade</taxon>
        <taxon>indigoferoid/millettioid clade</taxon>
        <taxon>Phaseoleae</taxon>
        <taxon>Glycine</taxon>
        <taxon>Glycine subgen. Soja</taxon>
    </lineage>
</organism>
<dbReference type="AlphaFoldDB" id="A0A445GX05"/>
<dbReference type="PANTHER" id="PTHR11119">
    <property type="entry name" value="XANTHINE-URACIL / VITAMIN C PERMEASE FAMILY MEMBER"/>
    <property type="match status" value="1"/>
</dbReference>
<evidence type="ECO:0000313" key="4">
    <source>
        <dbReference type="Proteomes" id="UP000289340"/>
    </source>
</evidence>
<proteinExistence type="inferred from homology"/>
<evidence type="ECO:0000313" key="3">
    <source>
        <dbReference type="EMBL" id="RZB65753.1"/>
    </source>
</evidence>
<feature type="transmembrane region" description="Helical" evidence="2">
    <location>
        <begin position="63"/>
        <end position="81"/>
    </location>
</feature>
<reference evidence="3 4" key="1">
    <citation type="submission" date="2018-09" db="EMBL/GenBank/DDBJ databases">
        <title>A high-quality reference genome of wild soybean provides a powerful tool to mine soybean genomes.</title>
        <authorList>
            <person name="Xie M."/>
            <person name="Chung C.Y.L."/>
            <person name="Li M.-W."/>
            <person name="Wong F.-L."/>
            <person name="Chan T.-F."/>
            <person name="Lam H.-M."/>
        </authorList>
    </citation>
    <scope>NUCLEOTIDE SEQUENCE [LARGE SCALE GENOMIC DNA]</scope>
    <source>
        <strain evidence="4">cv. W05</strain>
        <tissue evidence="3">Hypocotyl of etiolated seedlings</tissue>
    </source>
</reference>
<evidence type="ECO:0000256" key="2">
    <source>
        <dbReference type="SAM" id="Phobius"/>
    </source>
</evidence>